<keyword evidence="1" id="KW-0812">Transmembrane</keyword>
<keyword evidence="1" id="KW-1133">Transmembrane helix</keyword>
<evidence type="ECO:0000256" key="1">
    <source>
        <dbReference type="SAM" id="Phobius"/>
    </source>
</evidence>
<feature type="transmembrane region" description="Helical" evidence="1">
    <location>
        <begin position="152"/>
        <end position="173"/>
    </location>
</feature>
<evidence type="ECO:0000313" key="3">
    <source>
        <dbReference type="Proteomes" id="UP001432027"/>
    </source>
</evidence>
<evidence type="ECO:0008006" key="4">
    <source>
        <dbReference type="Google" id="ProtNLM"/>
    </source>
</evidence>
<name>A0AAV5THN7_9BILA</name>
<keyword evidence="3" id="KW-1185">Reference proteome</keyword>
<keyword evidence="1" id="KW-0472">Membrane</keyword>
<proteinExistence type="predicted"/>
<comment type="caution">
    <text evidence="2">The sequence shown here is derived from an EMBL/GenBank/DDBJ whole genome shotgun (WGS) entry which is preliminary data.</text>
</comment>
<protein>
    <recommendedName>
        <fullName evidence="4">F-box domain-containing protein</fullName>
    </recommendedName>
</protein>
<gene>
    <name evidence="2" type="ORF">PENTCL1PPCAC_15972</name>
</gene>
<sequence length="342" mass="38979">MELQDLTLDDESPRPNLATLPPDIIRVLIGMVGDPMENLRLISPTWSAMVVEYLADRRNHPPLEDVHIHAGGPDREWWTEKAKDVKVSATIVAPRQKDHFHGIIRYWPHVKNPDIYESPVIRVRRIRISAFTLVAVLFLFFVLTYGLARFNILISVALVLILAVYYAFLQLVVKPIVAENLDYLEKLFSRCSIVEKLHLHNLNRDTLDVVRRKALKDVGIKHLVVYDNECDADLRKRIIAMALIHGVEQITVCVKKCSEGQLRNIFLAAIEAGKPLDICETISSSEKIFGKEKDFWVKKCREMSDDPFTASVMEGEKQELGEGTHLLRLKIGTSHNMSVQIV</sequence>
<dbReference type="Proteomes" id="UP001432027">
    <property type="component" value="Unassembled WGS sequence"/>
</dbReference>
<dbReference type="EMBL" id="BTSX01000004">
    <property type="protein sequence ID" value="GMS93797.1"/>
    <property type="molecule type" value="Genomic_DNA"/>
</dbReference>
<dbReference type="AlphaFoldDB" id="A0AAV5THN7"/>
<feature type="transmembrane region" description="Helical" evidence="1">
    <location>
        <begin position="128"/>
        <end position="146"/>
    </location>
</feature>
<evidence type="ECO:0000313" key="2">
    <source>
        <dbReference type="EMBL" id="GMS93797.1"/>
    </source>
</evidence>
<accession>A0AAV5THN7</accession>
<organism evidence="2 3">
    <name type="scientific">Pristionchus entomophagus</name>
    <dbReference type="NCBI Taxonomy" id="358040"/>
    <lineage>
        <taxon>Eukaryota</taxon>
        <taxon>Metazoa</taxon>
        <taxon>Ecdysozoa</taxon>
        <taxon>Nematoda</taxon>
        <taxon>Chromadorea</taxon>
        <taxon>Rhabditida</taxon>
        <taxon>Rhabditina</taxon>
        <taxon>Diplogasteromorpha</taxon>
        <taxon>Diplogasteroidea</taxon>
        <taxon>Neodiplogasteridae</taxon>
        <taxon>Pristionchus</taxon>
    </lineage>
</organism>
<reference evidence="2" key="1">
    <citation type="submission" date="2023-10" db="EMBL/GenBank/DDBJ databases">
        <title>Genome assembly of Pristionchus species.</title>
        <authorList>
            <person name="Yoshida K."/>
            <person name="Sommer R.J."/>
        </authorList>
    </citation>
    <scope>NUCLEOTIDE SEQUENCE</scope>
    <source>
        <strain evidence="2">RS0144</strain>
    </source>
</reference>